<reference evidence="10 11" key="1">
    <citation type="submission" date="2020-05" db="EMBL/GenBank/DDBJ databases">
        <title>FDA dAtabase for Regulatory Grade micrObial Sequences (FDA-ARGOS): Supporting development and validation of Infectious Disease Dx tests.</title>
        <authorList>
            <person name="Sproer C."/>
            <person name="Gronow S."/>
            <person name="Severitt S."/>
            <person name="Schroder I."/>
            <person name="Tallon L."/>
            <person name="Sadzewicz L."/>
            <person name="Zhao X."/>
            <person name="Vavikolanu K."/>
            <person name="Mehta A."/>
            <person name="Aluvathingal J."/>
            <person name="Nadendla S."/>
            <person name="Myers T."/>
            <person name="Yan Y."/>
            <person name="Sichtig H."/>
        </authorList>
    </citation>
    <scope>NUCLEOTIDE SEQUENCE [LARGE SCALE GENOMIC DNA]</scope>
    <source>
        <strain evidence="10 11">FDAARGOS_790</strain>
    </source>
</reference>
<evidence type="ECO:0000256" key="1">
    <source>
        <dbReference type="ARBA" id="ARBA00022679"/>
    </source>
</evidence>
<feature type="domain" description="Fido" evidence="9">
    <location>
        <begin position="56"/>
        <end position="193"/>
    </location>
</feature>
<evidence type="ECO:0000256" key="4">
    <source>
        <dbReference type="ARBA" id="ARBA00022840"/>
    </source>
</evidence>
<dbReference type="InterPro" id="IPR003812">
    <property type="entry name" value="Fido"/>
</dbReference>
<dbReference type="GO" id="GO:0051302">
    <property type="term" value="P:regulation of cell division"/>
    <property type="evidence" value="ECO:0007669"/>
    <property type="project" value="TreeGrafter"/>
</dbReference>
<dbReference type="GO" id="GO:0070733">
    <property type="term" value="F:AMPylase activity"/>
    <property type="evidence" value="ECO:0007669"/>
    <property type="project" value="UniProtKB-EC"/>
</dbReference>
<keyword evidence="1" id="KW-0808">Transferase</keyword>
<evidence type="ECO:0000259" key="9">
    <source>
        <dbReference type="PROSITE" id="PS51459"/>
    </source>
</evidence>
<keyword evidence="4" id="KW-0067">ATP-binding</keyword>
<dbReference type="Pfam" id="PF02661">
    <property type="entry name" value="Fic"/>
    <property type="match status" value="1"/>
</dbReference>
<dbReference type="GO" id="GO:0005524">
    <property type="term" value="F:ATP binding"/>
    <property type="evidence" value="ECO:0007669"/>
    <property type="project" value="UniProtKB-KW"/>
</dbReference>
<proteinExistence type="predicted"/>
<accession>A0A7D4IG47</accession>
<dbReference type="EC" id="2.7.7.108" evidence="5"/>
<keyword evidence="11" id="KW-1185">Reference proteome</keyword>
<dbReference type="PANTHER" id="PTHR39560">
    <property type="entry name" value="PROTEIN ADENYLYLTRANSFERASE FIC-RELATED"/>
    <property type="match status" value="1"/>
</dbReference>
<keyword evidence="3" id="KW-0547">Nucleotide-binding</keyword>
<dbReference type="KEGG" id="apes:FOC84_10690"/>
<dbReference type="InterPro" id="IPR040782">
    <property type="entry name" value="KfrB"/>
</dbReference>
<evidence type="ECO:0000256" key="7">
    <source>
        <dbReference type="ARBA" id="ARBA00048696"/>
    </source>
</evidence>
<evidence type="ECO:0000256" key="8">
    <source>
        <dbReference type="SAM" id="MobiDB-lite"/>
    </source>
</evidence>
<dbReference type="AlphaFoldDB" id="A0A7D4IG47"/>
<dbReference type="Proteomes" id="UP000500970">
    <property type="component" value="Chromosome"/>
</dbReference>
<dbReference type="Pfam" id="PF18790">
    <property type="entry name" value="KfrB"/>
    <property type="match status" value="1"/>
</dbReference>
<protein>
    <recommendedName>
        <fullName evidence="5">protein adenylyltransferase</fullName>
        <ecNumber evidence="5">2.7.7.108</ecNumber>
    </recommendedName>
</protein>
<evidence type="ECO:0000256" key="5">
    <source>
        <dbReference type="ARBA" id="ARBA00034531"/>
    </source>
</evidence>
<feature type="region of interest" description="Disordered" evidence="8">
    <location>
        <begin position="279"/>
        <end position="304"/>
    </location>
</feature>
<dbReference type="EMBL" id="CP053985">
    <property type="protein sequence ID" value="QKH35383.1"/>
    <property type="molecule type" value="Genomic_DNA"/>
</dbReference>
<dbReference type="InterPro" id="IPR036597">
    <property type="entry name" value="Fido-like_dom_sf"/>
</dbReference>
<keyword evidence="2" id="KW-0548">Nucleotidyltransferase</keyword>
<dbReference type="Gene3D" id="1.10.3290.10">
    <property type="entry name" value="Fido-like domain"/>
    <property type="match status" value="1"/>
</dbReference>
<evidence type="ECO:0000256" key="2">
    <source>
        <dbReference type="ARBA" id="ARBA00022695"/>
    </source>
</evidence>
<name>A0A7D4IG47_9BURK</name>
<evidence type="ECO:0000313" key="10">
    <source>
        <dbReference type="EMBL" id="QKH35383.1"/>
    </source>
</evidence>
<dbReference type="PROSITE" id="PS51459">
    <property type="entry name" value="FIDO"/>
    <property type="match status" value="1"/>
</dbReference>
<comment type="catalytic activity">
    <reaction evidence="7">
        <text>L-tyrosyl-[protein] + ATP = O-(5'-adenylyl)-L-tyrosyl-[protein] + diphosphate</text>
        <dbReference type="Rhea" id="RHEA:54288"/>
        <dbReference type="Rhea" id="RHEA-COMP:10136"/>
        <dbReference type="Rhea" id="RHEA-COMP:13846"/>
        <dbReference type="ChEBI" id="CHEBI:30616"/>
        <dbReference type="ChEBI" id="CHEBI:33019"/>
        <dbReference type="ChEBI" id="CHEBI:46858"/>
        <dbReference type="ChEBI" id="CHEBI:83624"/>
        <dbReference type="EC" id="2.7.7.108"/>
    </reaction>
</comment>
<sequence>MAKYPVRTSDPYLDEHSGLLRNRLGITDQAELDRVEATFGLVRAYELVEKPVAGNFDLAHLQAIHKRLFGDVYDWAGEIRTVDISKGQTRFANFQQIESYAPEITRPLQREQLLRGLNIDTFSERAGHYLGELNVLHPFREGNGRATREFVGQLARGAGYAVDWSGIERTEMIHASIEAYEGSSKRLAGLIRASLVDIDKERALDLAMAVSGGKVEISPAEPGHAYEGAVVGSTERYVVQSLGDEMVLHTRQALLNAEMLVPGQIVNIRYPHGGVGLVEGEGTPQIDKPLQHDHERKRDRDLER</sequence>
<evidence type="ECO:0000256" key="3">
    <source>
        <dbReference type="ARBA" id="ARBA00022741"/>
    </source>
</evidence>
<dbReference type="RefSeq" id="WP_173144399.1">
    <property type="nucleotide sequence ID" value="NZ_CP053985.1"/>
</dbReference>
<comment type="catalytic activity">
    <reaction evidence="6">
        <text>L-threonyl-[protein] + ATP = 3-O-(5'-adenylyl)-L-threonyl-[protein] + diphosphate</text>
        <dbReference type="Rhea" id="RHEA:54292"/>
        <dbReference type="Rhea" id="RHEA-COMP:11060"/>
        <dbReference type="Rhea" id="RHEA-COMP:13847"/>
        <dbReference type="ChEBI" id="CHEBI:30013"/>
        <dbReference type="ChEBI" id="CHEBI:30616"/>
        <dbReference type="ChEBI" id="CHEBI:33019"/>
        <dbReference type="ChEBI" id="CHEBI:138113"/>
        <dbReference type="EC" id="2.7.7.108"/>
    </reaction>
</comment>
<dbReference type="SUPFAM" id="SSF140931">
    <property type="entry name" value="Fic-like"/>
    <property type="match status" value="1"/>
</dbReference>
<organism evidence="10 11">
    <name type="scientific">Achromobacter pestifer</name>
    <dbReference type="NCBI Taxonomy" id="1353889"/>
    <lineage>
        <taxon>Bacteria</taxon>
        <taxon>Pseudomonadati</taxon>
        <taxon>Pseudomonadota</taxon>
        <taxon>Betaproteobacteria</taxon>
        <taxon>Burkholderiales</taxon>
        <taxon>Alcaligenaceae</taxon>
        <taxon>Achromobacter</taxon>
    </lineage>
</organism>
<feature type="compositionally biased region" description="Basic and acidic residues" evidence="8">
    <location>
        <begin position="289"/>
        <end position="304"/>
    </location>
</feature>
<evidence type="ECO:0000313" key="11">
    <source>
        <dbReference type="Proteomes" id="UP000500970"/>
    </source>
</evidence>
<evidence type="ECO:0000256" key="6">
    <source>
        <dbReference type="ARBA" id="ARBA00047939"/>
    </source>
</evidence>
<gene>
    <name evidence="10" type="ORF">FOC84_10690</name>
</gene>
<dbReference type="PANTHER" id="PTHR39560:SF1">
    <property type="entry name" value="PROTEIN ADENYLYLTRANSFERASE FIC-RELATED"/>
    <property type="match status" value="1"/>
</dbReference>